<evidence type="ECO:0000256" key="1">
    <source>
        <dbReference type="SAM" id="MobiDB-lite"/>
    </source>
</evidence>
<name>A0A2T4UV94_9MICO</name>
<gene>
    <name evidence="2" type="ORF">C1I63_11615</name>
</gene>
<dbReference type="AlphaFoldDB" id="A0A2T4UV94"/>
<sequence length="59" mass="6187">MLRTLVEILEDPAPINPGHAQHVSELIHEVLAEDAPTGGSPLPLAALSLEDPSVEDPAL</sequence>
<comment type="caution">
    <text evidence="2">The sequence shown here is derived from an EMBL/GenBank/DDBJ whole genome shotgun (WGS) entry which is preliminary data.</text>
</comment>
<keyword evidence="3" id="KW-1185">Reference proteome</keyword>
<evidence type="ECO:0000313" key="3">
    <source>
        <dbReference type="Proteomes" id="UP000241085"/>
    </source>
</evidence>
<organism evidence="2 3">
    <name type="scientific">Rathayibacter caricis DSM 15933</name>
    <dbReference type="NCBI Taxonomy" id="1328867"/>
    <lineage>
        <taxon>Bacteria</taxon>
        <taxon>Bacillati</taxon>
        <taxon>Actinomycetota</taxon>
        <taxon>Actinomycetes</taxon>
        <taxon>Micrococcales</taxon>
        <taxon>Microbacteriaceae</taxon>
        <taxon>Rathayibacter</taxon>
    </lineage>
</organism>
<feature type="region of interest" description="Disordered" evidence="1">
    <location>
        <begin position="34"/>
        <end position="59"/>
    </location>
</feature>
<dbReference type="Proteomes" id="UP000241085">
    <property type="component" value="Unassembled WGS sequence"/>
</dbReference>
<dbReference type="EMBL" id="PZPL01000001">
    <property type="protein sequence ID" value="PTL73429.1"/>
    <property type="molecule type" value="Genomic_DNA"/>
</dbReference>
<reference evidence="2 3" key="1">
    <citation type="submission" date="2018-03" db="EMBL/GenBank/DDBJ databases">
        <title>Bacteriophage NCPPB3778 and a type I-E CRISPR drive the evolution of the US Biological Select Agent, Rathayibacter toxicus.</title>
        <authorList>
            <person name="Davis E.W.II."/>
            <person name="Tabima J.F."/>
            <person name="Weisberg A.J."/>
            <person name="Dantas Lopes L."/>
            <person name="Wiseman M.S."/>
            <person name="Wiseman M.S."/>
            <person name="Pupko T."/>
            <person name="Belcher M.S."/>
            <person name="Sechler A.J."/>
            <person name="Tancos M.A."/>
            <person name="Schroeder B.K."/>
            <person name="Murray T.D."/>
            <person name="Luster D.G."/>
            <person name="Schneider W.L."/>
            <person name="Rogers E."/>
            <person name="Andreote F.D."/>
            <person name="Grunwald N.J."/>
            <person name="Putnam M.L."/>
            <person name="Chang J.H."/>
        </authorList>
    </citation>
    <scope>NUCLEOTIDE SEQUENCE [LARGE SCALE GENOMIC DNA]</scope>
    <source>
        <strain evidence="2 3">DSM 15933</strain>
    </source>
</reference>
<protein>
    <submittedName>
        <fullName evidence="2">Uncharacterized protein</fullName>
    </submittedName>
</protein>
<accession>A0A2T4UV94</accession>
<evidence type="ECO:0000313" key="2">
    <source>
        <dbReference type="EMBL" id="PTL73429.1"/>
    </source>
</evidence>
<proteinExistence type="predicted"/>